<reference evidence="8" key="2">
    <citation type="journal article" date="2008" name="Genome Biol.">
        <title>Improved genome assembly and evidence-based global gene model set for the chordate Ciona intestinalis: new insight into intron and operon populations.</title>
        <authorList>
            <person name="Satou Y."/>
            <person name="Mineta K."/>
            <person name="Ogasawara M."/>
            <person name="Sasakura Y."/>
            <person name="Shoguchi E."/>
            <person name="Ueno K."/>
            <person name="Yamada L."/>
            <person name="Matsumoto J."/>
            <person name="Wasserscheid J."/>
            <person name="Dewar K."/>
            <person name="Wiley G.B."/>
            <person name="Macmil S.L."/>
            <person name="Roe B.A."/>
            <person name="Zeller R.W."/>
            <person name="Hastings K.E."/>
            <person name="Lemaire P."/>
            <person name="Lindquist E."/>
            <person name="Endo T."/>
            <person name="Hotta K."/>
            <person name="Inaba K."/>
        </authorList>
    </citation>
    <scope>NUCLEOTIDE SEQUENCE [LARGE SCALE GENOMIC DNA]</scope>
    <source>
        <strain evidence="8">wild type</strain>
    </source>
</reference>
<keyword evidence="6" id="KW-0812">Transmembrane</keyword>
<keyword evidence="4" id="KW-1015">Disulfide bond</keyword>
<dbReference type="InterPro" id="IPR055355">
    <property type="entry name" value="ZP-C"/>
</dbReference>
<dbReference type="Gene3D" id="2.10.25.10">
    <property type="entry name" value="Laminin"/>
    <property type="match status" value="1"/>
</dbReference>
<dbReference type="EMBL" id="EAAA01001205">
    <property type="status" value="NOT_ANNOTATED_CDS"/>
    <property type="molecule type" value="Genomic_DNA"/>
</dbReference>
<keyword evidence="6" id="KW-0472">Membrane</keyword>
<dbReference type="AlphaFoldDB" id="F6U1C0"/>
<reference evidence="9" key="1">
    <citation type="journal article" date="2002" name="Science">
        <title>The draft genome of Ciona intestinalis: insights into chordate and vertebrate origins.</title>
        <authorList>
            <person name="Dehal P."/>
            <person name="Satou Y."/>
            <person name="Campbell R.K."/>
            <person name="Chapman J."/>
            <person name="Degnan B."/>
            <person name="De Tomaso A."/>
            <person name="Davidson B."/>
            <person name="Di Gregorio A."/>
            <person name="Gelpke M."/>
            <person name="Goodstein D.M."/>
            <person name="Harafuji N."/>
            <person name="Hastings K.E."/>
            <person name="Ho I."/>
            <person name="Hotta K."/>
            <person name="Huang W."/>
            <person name="Kawashima T."/>
            <person name="Lemaire P."/>
            <person name="Martinez D."/>
            <person name="Meinertzhagen I.A."/>
            <person name="Necula S."/>
            <person name="Nonaka M."/>
            <person name="Putnam N."/>
            <person name="Rash S."/>
            <person name="Saiga H."/>
            <person name="Satake M."/>
            <person name="Terry A."/>
            <person name="Yamada L."/>
            <person name="Wang H.G."/>
            <person name="Awazu S."/>
            <person name="Azumi K."/>
            <person name="Boore J."/>
            <person name="Branno M."/>
            <person name="Chin-Bow S."/>
            <person name="DeSantis R."/>
            <person name="Doyle S."/>
            <person name="Francino P."/>
            <person name="Keys D.N."/>
            <person name="Haga S."/>
            <person name="Hayashi H."/>
            <person name="Hino K."/>
            <person name="Imai K.S."/>
            <person name="Inaba K."/>
            <person name="Kano S."/>
            <person name="Kobayashi K."/>
            <person name="Kobayashi M."/>
            <person name="Lee B.I."/>
            <person name="Makabe K.W."/>
            <person name="Manohar C."/>
            <person name="Matassi G."/>
            <person name="Medina M."/>
            <person name="Mochizuki Y."/>
            <person name="Mount S."/>
            <person name="Morishita T."/>
            <person name="Miura S."/>
            <person name="Nakayama A."/>
            <person name="Nishizaka S."/>
            <person name="Nomoto H."/>
            <person name="Ohta F."/>
            <person name="Oishi K."/>
            <person name="Rigoutsos I."/>
            <person name="Sano M."/>
            <person name="Sasaki A."/>
            <person name="Sasakura Y."/>
            <person name="Shoguchi E."/>
            <person name="Shin-i T."/>
            <person name="Spagnuolo A."/>
            <person name="Stainier D."/>
            <person name="Suzuki M.M."/>
            <person name="Tassy O."/>
            <person name="Takatori N."/>
            <person name="Tokuoka M."/>
            <person name="Yagi K."/>
            <person name="Yoshizaki F."/>
            <person name="Wada S."/>
            <person name="Zhang C."/>
            <person name="Hyatt P.D."/>
            <person name="Larimer F."/>
            <person name="Detter C."/>
            <person name="Doggett N."/>
            <person name="Glavina T."/>
            <person name="Hawkins T."/>
            <person name="Richardson P."/>
            <person name="Lucas S."/>
            <person name="Kohara Y."/>
            <person name="Levine M."/>
            <person name="Satoh N."/>
            <person name="Rokhsar D.S."/>
        </authorList>
    </citation>
    <scope>NUCLEOTIDE SEQUENCE [LARGE SCALE GENOMIC DNA]</scope>
</reference>
<keyword evidence="5" id="KW-0325">Glycoprotein</keyword>
<name>F6U1C0_CIOIN</name>
<evidence type="ECO:0000313" key="8">
    <source>
        <dbReference type="Ensembl" id="ENSCINP00000001642.3"/>
    </source>
</evidence>
<evidence type="ECO:0000256" key="3">
    <source>
        <dbReference type="ARBA" id="ARBA00022729"/>
    </source>
</evidence>
<dbReference type="GO" id="GO:0005576">
    <property type="term" value="C:extracellular region"/>
    <property type="evidence" value="ECO:0007669"/>
    <property type="project" value="UniProtKB-SubCell"/>
</dbReference>
<dbReference type="Pfam" id="PF00100">
    <property type="entry name" value="Zona_pellucida"/>
    <property type="match status" value="1"/>
</dbReference>
<dbReference type="InParanoid" id="F6U1C0"/>
<evidence type="ECO:0000313" key="9">
    <source>
        <dbReference type="Proteomes" id="UP000008144"/>
    </source>
</evidence>
<reference evidence="8" key="3">
    <citation type="submission" date="2025-08" db="UniProtKB">
        <authorList>
            <consortium name="Ensembl"/>
        </authorList>
    </citation>
    <scope>IDENTIFICATION</scope>
</reference>
<dbReference type="STRING" id="7719.ENSCINP00000001642"/>
<evidence type="ECO:0000256" key="2">
    <source>
        <dbReference type="ARBA" id="ARBA00022525"/>
    </source>
</evidence>
<keyword evidence="6" id="KW-1133">Transmembrane helix</keyword>
<accession>F6U1C0</accession>
<evidence type="ECO:0000256" key="1">
    <source>
        <dbReference type="ARBA" id="ARBA00004613"/>
    </source>
</evidence>
<dbReference type="InterPro" id="IPR001507">
    <property type="entry name" value="ZP_dom"/>
</dbReference>
<keyword evidence="3" id="KW-0732">Signal</keyword>
<comment type="subcellular location">
    <subcellularLocation>
        <location evidence="1">Secreted</location>
    </subcellularLocation>
</comment>
<dbReference type="SUPFAM" id="SSF57196">
    <property type="entry name" value="EGF/Laminin"/>
    <property type="match status" value="1"/>
</dbReference>
<dbReference type="GeneTree" id="ENSGT00940000156038"/>
<feature type="domain" description="ZP" evidence="7">
    <location>
        <begin position="1"/>
        <end position="157"/>
    </location>
</feature>
<evidence type="ECO:0000256" key="5">
    <source>
        <dbReference type="ARBA" id="ARBA00023180"/>
    </source>
</evidence>
<proteinExistence type="predicted"/>
<protein>
    <recommendedName>
        <fullName evidence="7">ZP domain-containing protein</fullName>
    </recommendedName>
</protein>
<keyword evidence="9" id="KW-1185">Reference proteome</keyword>
<evidence type="ECO:0000256" key="6">
    <source>
        <dbReference type="SAM" id="Phobius"/>
    </source>
</evidence>
<dbReference type="PANTHER" id="PTHR14002">
    <property type="entry name" value="ENDOGLIN/TGF-BETA RECEPTOR TYPE III"/>
    <property type="match status" value="1"/>
</dbReference>
<dbReference type="InterPro" id="IPR017977">
    <property type="entry name" value="ZP_dom_CS"/>
</dbReference>
<evidence type="ECO:0000256" key="4">
    <source>
        <dbReference type="ARBA" id="ARBA00023157"/>
    </source>
</evidence>
<reference evidence="8" key="4">
    <citation type="submission" date="2025-09" db="UniProtKB">
        <authorList>
            <consortium name="Ensembl"/>
        </authorList>
    </citation>
    <scope>IDENTIFICATION</scope>
</reference>
<dbReference type="HOGENOM" id="CLU_087955_0_0_1"/>
<sequence>MTHIRPVIAKLRGTPVSKNGVFSVVMGRYTDGQYTTVQTSPDIIVPNRLFMKVNLDKSTSSSLIVQMLTCWATPSANSNNASKFYIIENGCPAYDPWDPMSNMVTQNYNSTSGKFSFLSFVWRLAAGAQQRIFVHCEIEVCENSLPNSQCTMKPNCTAGNNTGLNGRRRRSKGSENKHLVSAGPFHMKQKGCDKVALGCSHACAVNSLSKAICTCPVGWALTGDSRTCAETFAGEDNIMQAPRIIYVTEKRAQCIGMLILLLIASVTVIGLVSLKPKKLSISSENCAEG</sequence>
<dbReference type="InterPro" id="IPR042235">
    <property type="entry name" value="ZP-C_dom"/>
</dbReference>
<evidence type="ECO:0000259" key="7">
    <source>
        <dbReference type="PROSITE" id="PS51034"/>
    </source>
</evidence>
<dbReference type="Proteomes" id="UP000008144">
    <property type="component" value="Chromosome 14"/>
</dbReference>
<dbReference type="PANTHER" id="PTHR14002:SF54">
    <property type="entry name" value="ZONA PELLUCIDA SPERM-BINDING PROTEIN 2"/>
    <property type="match status" value="1"/>
</dbReference>
<dbReference type="Ensembl" id="ENSCINT00000001642.3">
    <property type="protein sequence ID" value="ENSCINP00000001642.3"/>
    <property type="gene ID" value="ENSCING00000000902.3"/>
</dbReference>
<dbReference type="Gene3D" id="2.60.40.4100">
    <property type="entry name" value="Zona pellucida, ZP-C domain"/>
    <property type="match status" value="1"/>
</dbReference>
<organism evidence="8 9">
    <name type="scientific">Ciona intestinalis</name>
    <name type="common">Transparent sea squirt</name>
    <name type="synonym">Ascidia intestinalis</name>
    <dbReference type="NCBI Taxonomy" id="7719"/>
    <lineage>
        <taxon>Eukaryota</taxon>
        <taxon>Metazoa</taxon>
        <taxon>Chordata</taxon>
        <taxon>Tunicata</taxon>
        <taxon>Ascidiacea</taxon>
        <taxon>Phlebobranchia</taxon>
        <taxon>Cionidae</taxon>
        <taxon>Ciona</taxon>
    </lineage>
</organism>
<keyword evidence="2" id="KW-0964">Secreted</keyword>
<dbReference type="PROSITE" id="PS51034">
    <property type="entry name" value="ZP_2"/>
    <property type="match status" value="1"/>
</dbReference>
<dbReference type="PROSITE" id="PS00682">
    <property type="entry name" value="ZP_1"/>
    <property type="match status" value="1"/>
</dbReference>
<feature type="transmembrane region" description="Helical" evidence="6">
    <location>
        <begin position="255"/>
        <end position="274"/>
    </location>
</feature>